<comment type="caution">
    <text evidence="2">The sequence shown here is derived from an EMBL/GenBank/DDBJ whole genome shotgun (WGS) entry which is preliminary data.</text>
</comment>
<name>A0ABT2JPR0_9ACTN</name>
<dbReference type="Proteomes" id="UP001156389">
    <property type="component" value="Unassembled WGS sequence"/>
</dbReference>
<dbReference type="RefSeq" id="WP_260216904.1">
    <property type="nucleotide sequence ID" value="NZ_JAJAGO010000003.1"/>
</dbReference>
<gene>
    <name evidence="2" type="ORF">LHJ74_08020</name>
</gene>
<evidence type="ECO:0000313" key="2">
    <source>
        <dbReference type="EMBL" id="MCT2589859.1"/>
    </source>
</evidence>
<evidence type="ECO:0000313" key="3">
    <source>
        <dbReference type="Proteomes" id="UP001156389"/>
    </source>
</evidence>
<sequence length="70" mass="7387">MVQPALLEDRQCTACSGEGRGFASSRDAASSATSLASSLLSDCASTVRQPWQAAKAKNGRVSRASTRRDR</sequence>
<organism evidence="2 3">
    <name type="scientific">Streptomyces gossypii</name>
    <dbReference type="NCBI Taxonomy" id="2883101"/>
    <lineage>
        <taxon>Bacteria</taxon>
        <taxon>Bacillati</taxon>
        <taxon>Actinomycetota</taxon>
        <taxon>Actinomycetes</taxon>
        <taxon>Kitasatosporales</taxon>
        <taxon>Streptomycetaceae</taxon>
        <taxon>Streptomyces</taxon>
    </lineage>
</organism>
<keyword evidence="3" id="KW-1185">Reference proteome</keyword>
<protein>
    <submittedName>
        <fullName evidence="2">Uncharacterized protein</fullName>
    </submittedName>
</protein>
<feature type="region of interest" description="Disordered" evidence="1">
    <location>
        <begin position="51"/>
        <end position="70"/>
    </location>
</feature>
<dbReference type="EMBL" id="JAJAGO010000003">
    <property type="protein sequence ID" value="MCT2589859.1"/>
    <property type="molecule type" value="Genomic_DNA"/>
</dbReference>
<accession>A0ABT2JPR0</accession>
<proteinExistence type="predicted"/>
<reference evidence="2 3" key="1">
    <citation type="submission" date="2021-10" db="EMBL/GenBank/DDBJ databases">
        <title>Streptomyces gossypii sp. nov., isolated from soil collected from cotton field.</title>
        <authorList>
            <person name="Ge X."/>
            <person name="Chen X."/>
            <person name="Liu W."/>
        </authorList>
    </citation>
    <scope>NUCLEOTIDE SEQUENCE [LARGE SCALE GENOMIC DNA]</scope>
    <source>
        <strain evidence="2 3">N2-109</strain>
    </source>
</reference>
<evidence type="ECO:0000256" key="1">
    <source>
        <dbReference type="SAM" id="MobiDB-lite"/>
    </source>
</evidence>